<sequence>MTEFEKYWKKLEPKFYPDSAANDKDKVRWGWEAALEWVLKNLDKIYNGDFENSEIMNTIKKELGRP</sequence>
<dbReference type="AlphaFoldDB" id="X1MUC0"/>
<accession>X1MUC0</accession>
<reference evidence="1" key="1">
    <citation type="journal article" date="2014" name="Front. Microbiol.">
        <title>High frequency of phylogenetically diverse reductive dehalogenase-homologous genes in deep subseafloor sedimentary metagenomes.</title>
        <authorList>
            <person name="Kawai M."/>
            <person name="Futagami T."/>
            <person name="Toyoda A."/>
            <person name="Takaki Y."/>
            <person name="Nishi S."/>
            <person name="Hori S."/>
            <person name="Arai W."/>
            <person name="Tsubouchi T."/>
            <person name="Morono Y."/>
            <person name="Uchiyama I."/>
            <person name="Ito T."/>
            <person name="Fujiyama A."/>
            <person name="Inagaki F."/>
            <person name="Takami H."/>
        </authorList>
    </citation>
    <scope>NUCLEOTIDE SEQUENCE</scope>
    <source>
        <strain evidence="1">Expedition CK06-06</strain>
    </source>
</reference>
<gene>
    <name evidence="1" type="ORF">S06H3_35261</name>
</gene>
<protein>
    <submittedName>
        <fullName evidence="1">Uncharacterized protein</fullName>
    </submittedName>
</protein>
<dbReference type="EMBL" id="BARV01021262">
    <property type="protein sequence ID" value="GAI21611.1"/>
    <property type="molecule type" value="Genomic_DNA"/>
</dbReference>
<name>X1MUC0_9ZZZZ</name>
<evidence type="ECO:0000313" key="1">
    <source>
        <dbReference type="EMBL" id="GAI21611.1"/>
    </source>
</evidence>
<comment type="caution">
    <text evidence="1">The sequence shown here is derived from an EMBL/GenBank/DDBJ whole genome shotgun (WGS) entry which is preliminary data.</text>
</comment>
<organism evidence="1">
    <name type="scientific">marine sediment metagenome</name>
    <dbReference type="NCBI Taxonomy" id="412755"/>
    <lineage>
        <taxon>unclassified sequences</taxon>
        <taxon>metagenomes</taxon>
        <taxon>ecological metagenomes</taxon>
    </lineage>
</organism>
<proteinExistence type="predicted"/>